<protein>
    <submittedName>
        <fullName evidence="1">Uncharacterized protein</fullName>
    </submittedName>
</protein>
<organism evidence="1 2">
    <name type="scientific">Prunus dulcis</name>
    <name type="common">Almond</name>
    <name type="synonym">Amygdalus dulcis</name>
    <dbReference type="NCBI Taxonomy" id="3755"/>
    <lineage>
        <taxon>Eukaryota</taxon>
        <taxon>Viridiplantae</taxon>
        <taxon>Streptophyta</taxon>
        <taxon>Embryophyta</taxon>
        <taxon>Tracheophyta</taxon>
        <taxon>Spermatophyta</taxon>
        <taxon>Magnoliopsida</taxon>
        <taxon>eudicotyledons</taxon>
        <taxon>Gunneridae</taxon>
        <taxon>Pentapetalae</taxon>
        <taxon>rosids</taxon>
        <taxon>fabids</taxon>
        <taxon>Rosales</taxon>
        <taxon>Rosaceae</taxon>
        <taxon>Amygdaloideae</taxon>
        <taxon>Amygdaleae</taxon>
        <taxon>Prunus</taxon>
    </lineage>
</organism>
<accession>A0AAD4ZDA0</accession>
<evidence type="ECO:0000313" key="1">
    <source>
        <dbReference type="EMBL" id="KAI5341770.1"/>
    </source>
</evidence>
<proteinExistence type="predicted"/>
<dbReference type="AlphaFoldDB" id="A0AAD4ZDA0"/>
<evidence type="ECO:0000313" key="2">
    <source>
        <dbReference type="Proteomes" id="UP001054821"/>
    </source>
</evidence>
<dbReference type="Proteomes" id="UP001054821">
    <property type="component" value="Chromosome 2"/>
</dbReference>
<name>A0AAD4ZDA0_PRUDU</name>
<sequence length="84" mass="9316">MDARCAIYSTSPPLRLVDVGSHNHTPDRLRRNRILSSLGRAYPSDPQGFVLGSSRSNFPGWSPILGLLQPPTRLTSEFPVLRSQ</sequence>
<comment type="caution">
    <text evidence="1">The sequence shown here is derived from an EMBL/GenBank/DDBJ whole genome shotgun (WGS) entry which is preliminary data.</text>
</comment>
<reference evidence="1 2" key="1">
    <citation type="journal article" date="2022" name="G3 (Bethesda)">
        <title>Whole-genome sequence and methylome profiling of the almond [Prunus dulcis (Mill.) D.A. Webb] cultivar 'Nonpareil'.</title>
        <authorList>
            <person name="D'Amico-Willman K.M."/>
            <person name="Ouma W.Z."/>
            <person name="Meulia T."/>
            <person name="Sideli G.M."/>
            <person name="Gradziel T.M."/>
            <person name="Fresnedo-Ramirez J."/>
        </authorList>
    </citation>
    <scope>NUCLEOTIDE SEQUENCE [LARGE SCALE GENOMIC DNA]</scope>
    <source>
        <strain evidence="1">Clone GOH B32 T37-40</strain>
    </source>
</reference>
<keyword evidence="2" id="KW-1185">Reference proteome</keyword>
<dbReference type="EMBL" id="JAJFAZ020000002">
    <property type="protein sequence ID" value="KAI5341770.1"/>
    <property type="molecule type" value="Genomic_DNA"/>
</dbReference>
<gene>
    <name evidence="1" type="ORF">L3X38_009645</name>
</gene>